<dbReference type="eggNOG" id="ENOG502QTXV">
    <property type="taxonomic scope" value="Eukaryota"/>
</dbReference>
<dbReference type="InParanoid" id="D8RNR3"/>
<protein>
    <submittedName>
        <fullName evidence="1">Uncharacterized protein</fullName>
    </submittedName>
</protein>
<dbReference type="EMBL" id="GL377585">
    <property type="protein sequence ID" value="EFJ26126.1"/>
    <property type="molecule type" value="Genomic_DNA"/>
</dbReference>
<keyword evidence="2" id="KW-1185">Reference proteome</keyword>
<proteinExistence type="predicted"/>
<name>D8RNR3_SELML</name>
<evidence type="ECO:0000313" key="2">
    <source>
        <dbReference type="Proteomes" id="UP000001514"/>
    </source>
</evidence>
<dbReference type="Proteomes" id="UP000001514">
    <property type="component" value="Unassembled WGS sequence"/>
</dbReference>
<gene>
    <name evidence="1" type="ORF">SELMODRAFT_413222</name>
</gene>
<sequence length="469" mass="53208">MIIISFACLLKFGCGDSGPRGDLLRRALQHSSFLAYSCGELDRAAAISTISRKFKLKEPALLDSMLLEAASSCEVDEELLSLLQSTRQQLLGWIDIPPQEWERVYNLFPWSLWKNFATISRDLDSLLGDIRFHAVIVDKSVEMAALHAFESLLALPYASPNKKACQDFLKRRFLLPRAVKLGMDRVKEEVRSKQLKSLYLLDNGRQELVSEIFFPCVAAWCLPEIIPLGWMESLQVLIERGHPFGYFGADVSRYPPDIDTMSTCVSTLFDLSLVTSAQAMHFLEICLENVNDQNQLLTYLDLERPRVDPVVIANVVYFAYALSMEDHPVVRHNENLIQRYLLSGGFVYGTRYYLSQEDFLFMYGRVLATFGEKREIPNFDLVYQAMEAALVNRIGNETESKPLDVAKRILLSRYFGIRNTIDVDLLLKMQNEDGSWPLQVLSNLPSAKGGVFNSVVDLSFAVRALQSQD</sequence>
<reference evidence="1 2" key="1">
    <citation type="journal article" date="2011" name="Science">
        <title>The Selaginella genome identifies genetic changes associated with the evolution of vascular plants.</title>
        <authorList>
            <person name="Banks J.A."/>
            <person name="Nishiyama T."/>
            <person name="Hasebe M."/>
            <person name="Bowman J.L."/>
            <person name="Gribskov M."/>
            <person name="dePamphilis C."/>
            <person name="Albert V.A."/>
            <person name="Aono N."/>
            <person name="Aoyama T."/>
            <person name="Ambrose B.A."/>
            <person name="Ashton N.W."/>
            <person name="Axtell M.J."/>
            <person name="Barker E."/>
            <person name="Barker M.S."/>
            <person name="Bennetzen J.L."/>
            <person name="Bonawitz N.D."/>
            <person name="Chapple C."/>
            <person name="Cheng C."/>
            <person name="Correa L.G."/>
            <person name="Dacre M."/>
            <person name="DeBarry J."/>
            <person name="Dreyer I."/>
            <person name="Elias M."/>
            <person name="Engstrom E.M."/>
            <person name="Estelle M."/>
            <person name="Feng L."/>
            <person name="Finet C."/>
            <person name="Floyd S.K."/>
            <person name="Frommer W.B."/>
            <person name="Fujita T."/>
            <person name="Gramzow L."/>
            <person name="Gutensohn M."/>
            <person name="Harholt J."/>
            <person name="Hattori M."/>
            <person name="Heyl A."/>
            <person name="Hirai T."/>
            <person name="Hiwatashi Y."/>
            <person name="Ishikawa M."/>
            <person name="Iwata M."/>
            <person name="Karol K.G."/>
            <person name="Koehler B."/>
            <person name="Kolukisaoglu U."/>
            <person name="Kubo M."/>
            <person name="Kurata T."/>
            <person name="Lalonde S."/>
            <person name="Li K."/>
            <person name="Li Y."/>
            <person name="Litt A."/>
            <person name="Lyons E."/>
            <person name="Manning G."/>
            <person name="Maruyama T."/>
            <person name="Michael T.P."/>
            <person name="Mikami K."/>
            <person name="Miyazaki S."/>
            <person name="Morinaga S."/>
            <person name="Murata T."/>
            <person name="Mueller-Roeber B."/>
            <person name="Nelson D.R."/>
            <person name="Obara M."/>
            <person name="Oguri Y."/>
            <person name="Olmstead R.G."/>
            <person name="Onodera N."/>
            <person name="Petersen B.L."/>
            <person name="Pils B."/>
            <person name="Prigge M."/>
            <person name="Rensing S.A."/>
            <person name="Riano-Pachon D.M."/>
            <person name="Roberts A.W."/>
            <person name="Sato Y."/>
            <person name="Scheller H.V."/>
            <person name="Schulz B."/>
            <person name="Schulz C."/>
            <person name="Shakirov E.V."/>
            <person name="Shibagaki N."/>
            <person name="Shinohara N."/>
            <person name="Shippen D.E."/>
            <person name="Soerensen I."/>
            <person name="Sotooka R."/>
            <person name="Sugimoto N."/>
            <person name="Sugita M."/>
            <person name="Sumikawa N."/>
            <person name="Tanurdzic M."/>
            <person name="Theissen G."/>
            <person name="Ulvskov P."/>
            <person name="Wakazuki S."/>
            <person name="Weng J.K."/>
            <person name="Willats W.W."/>
            <person name="Wipf D."/>
            <person name="Wolf P.G."/>
            <person name="Yang L."/>
            <person name="Zimmer A.D."/>
            <person name="Zhu Q."/>
            <person name="Mitros T."/>
            <person name="Hellsten U."/>
            <person name="Loque D."/>
            <person name="Otillar R."/>
            <person name="Salamov A."/>
            <person name="Schmutz J."/>
            <person name="Shapiro H."/>
            <person name="Lindquist E."/>
            <person name="Lucas S."/>
            <person name="Rokhsar D."/>
            <person name="Grigoriev I.V."/>
        </authorList>
    </citation>
    <scope>NUCLEOTIDE SEQUENCE [LARGE SCALE GENOMIC DNA]</scope>
</reference>
<organism evidence="2">
    <name type="scientific">Selaginella moellendorffii</name>
    <name type="common">Spikemoss</name>
    <dbReference type="NCBI Taxonomy" id="88036"/>
    <lineage>
        <taxon>Eukaryota</taxon>
        <taxon>Viridiplantae</taxon>
        <taxon>Streptophyta</taxon>
        <taxon>Embryophyta</taxon>
        <taxon>Tracheophyta</taxon>
        <taxon>Lycopodiopsida</taxon>
        <taxon>Selaginellales</taxon>
        <taxon>Selaginellaceae</taxon>
        <taxon>Selaginella</taxon>
    </lineage>
</organism>
<dbReference type="STRING" id="88036.D8RNR3"/>
<evidence type="ECO:0000313" key="1">
    <source>
        <dbReference type="EMBL" id="EFJ26126.1"/>
    </source>
</evidence>
<dbReference type="Gramene" id="EFJ26126">
    <property type="protein sequence ID" value="EFJ26126"/>
    <property type="gene ID" value="SELMODRAFT_413222"/>
</dbReference>
<dbReference type="HOGENOM" id="CLU_583180_0_0_1"/>
<dbReference type="KEGG" id="smo:SELMODRAFT_413222"/>
<accession>D8RNR3</accession>
<dbReference type="AlphaFoldDB" id="D8RNR3"/>